<dbReference type="Gene3D" id="3.40.50.300">
    <property type="entry name" value="P-loop containing nucleotide triphosphate hydrolases"/>
    <property type="match status" value="1"/>
</dbReference>
<dbReference type="PROSITE" id="PS50893">
    <property type="entry name" value="ABC_TRANSPORTER_2"/>
    <property type="match status" value="1"/>
</dbReference>
<gene>
    <name evidence="6" type="ORF">SAMN05216234_11445</name>
</gene>
<dbReference type="Proteomes" id="UP000199227">
    <property type="component" value="Unassembled WGS sequence"/>
</dbReference>
<feature type="domain" description="ABC transporter" evidence="5">
    <location>
        <begin position="15"/>
        <end position="227"/>
    </location>
</feature>
<dbReference type="InterPro" id="IPR017911">
    <property type="entry name" value="MacB-like_ATP-bd"/>
</dbReference>
<accession>A0A1I5PB94</accession>
<dbReference type="PROSITE" id="PS00211">
    <property type="entry name" value="ABC_TRANSPORTER_1"/>
    <property type="match status" value="1"/>
</dbReference>
<keyword evidence="7" id="KW-1185">Reference proteome</keyword>
<dbReference type="RefSeq" id="WP_245757028.1">
    <property type="nucleotide sequence ID" value="NZ_CP136592.1"/>
</dbReference>
<evidence type="ECO:0000256" key="2">
    <source>
        <dbReference type="ARBA" id="ARBA00022448"/>
    </source>
</evidence>
<keyword evidence="2" id="KW-0813">Transport</keyword>
<sequence>MSLSSLSESPSSGGLELLKAKNLSHSFDYLLFENIDLTIKENEKVAVIGVSGSGKSTLLHILATLLKPQKGSVELFGKDLYSLSSKEQLAIRRFKIGIIFQFHYLFKGMSGAENIEIATLLSENKPDTEILHRLGIENVINQRVTELSGGQQQRVSIARVLSKKPRIIFADEPTGNLDDETAHIVMDAVFEHIKKVSGALFLVTHDERIAKSCDRVYRLENRRLEQIQ</sequence>
<keyword evidence="4 6" id="KW-0067">ATP-binding</keyword>
<name>A0A1I5PB94_9BACT</name>
<evidence type="ECO:0000256" key="4">
    <source>
        <dbReference type="ARBA" id="ARBA00022840"/>
    </source>
</evidence>
<keyword evidence="3" id="KW-0547">Nucleotide-binding</keyword>
<dbReference type="InterPro" id="IPR003439">
    <property type="entry name" value="ABC_transporter-like_ATP-bd"/>
</dbReference>
<dbReference type="InterPro" id="IPR027417">
    <property type="entry name" value="P-loop_NTPase"/>
</dbReference>
<evidence type="ECO:0000256" key="1">
    <source>
        <dbReference type="ARBA" id="ARBA00005417"/>
    </source>
</evidence>
<dbReference type="GO" id="GO:0016887">
    <property type="term" value="F:ATP hydrolysis activity"/>
    <property type="evidence" value="ECO:0007669"/>
    <property type="project" value="InterPro"/>
</dbReference>
<dbReference type="SMART" id="SM00382">
    <property type="entry name" value="AAA"/>
    <property type="match status" value="1"/>
</dbReference>
<organism evidence="6 7">
    <name type="scientific">Hydrogenimonas thermophila</name>
    <dbReference type="NCBI Taxonomy" id="223786"/>
    <lineage>
        <taxon>Bacteria</taxon>
        <taxon>Pseudomonadati</taxon>
        <taxon>Campylobacterota</taxon>
        <taxon>Epsilonproteobacteria</taxon>
        <taxon>Campylobacterales</taxon>
        <taxon>Hydrogenimonadaceae</taxon>
        <taxon>Hydrogenimonas</taxon>
    </lineage>
</organism>
<comment type="similarity">
    <text evidence="1">Belongs to the ABC transporter superfamily.</text>
</comment>
<dbReference type="STRING" id="223786.SAMN05216234_11445"/>
<dbReference type="SUPFAM" id="SSF52540">
    <property type="entry name" value="P-loop containing nucleoside triphosphate hydrolases"/>
    <property type="match status" value="1"/>
</dbReference>
<protein>
    <submittedName>
        <fullName evidence="6">Putative ABC transport system ATP-binding protein</fullName>
    </submittedName>
</protein>
<dbReference type="InterPro" id="IPR003593">
    <property type="entry name" value="AAA+_ATPase"/>
</dbReference>
<evidence type="ECO:0000313" key="6">
    <source>
        <dbReference type="EMBL" id="SFP31243.1"/>
    </source>
</evidence>
<dbReference type="EMBL" id="FOXB01000014">
    <property type="protein sequence ID" value="SFP31243.1"/>
    <property type="molecule type" value="Genomic_DNA"/>
</dbReference>
<dbReference type="PANTHER" id="PTHR42798:SF2">
    <property type="entry name" value="ABC TRANSPORTER ATP-BINDING PROTEIN MG467-RELATED"/>
    <property type="match status" value="1"/>
</dbReference>
<proteinExistence type="inferred from homology"/>
<dbReference type="PANTHER" id="PTHR42798">
    <property type="entry name" value="LIPOPROTEIN-RELEASING SYSTEM ATP-BINDING PROTEIN LOLD"/>
    <property type="match status" value="1"/>
</dbReference>
<evidence type="ECO:0000259" key="5">
    <source>
        <dbReference type="PROSITE" id="PS50893"/>
    </source>
</evidence>
<evidence type="ECO:0000313" key="7">
    <source>
        <dbReference type="Proteomes" id="UP000199227"/>
    </source>
</evidence>
<dbReference type="InterPro" id="IPR017871">
    <property type="entry name" value="ABC_transporter-like_CS"/>
</dbReference>
<dbReference type="Pfam" id="PF00005">
    <property type="entry name" value="ABC_tran"/>
    <property type="match status" value="1"/>
</dbReference>
<dbReference type="AlphaFoldDB" id="A0A1I5PB94"/>
<evidence type="ECO:0000256" key="3">
    <source>
        <dbReference type="ARBA" id="ARBA00022741"/>
    </source>
</evidence>
<dbReference type="CDD" id="cd03255">
    <property type="entry name" value="ABC_MJ0796_LolCDE_FtsE"/>
    <property type="match status" value="1"/>
</dbReference>
<reference evidence="6 7" key="1">
    <citation type="submission" date="2016-10" db="EMBL/GenBank/DDBJ databases">
        <authorList>
            <person name="de Groot N.N."/>
        </authorList>
    </citation>
    <scope>NUCLEOTIDE SEQUENCE [LARGE SCALE GENOMIC DNA]</scope>
    <source>
        <strain evidence="6 7">EP1-55-1</strain>
    </source>
</reference>
<dbReference type="GO" id="GO:0005524">
    <property type="term" value="F:ATP binding"/>
    <property type="evidence" value="ECO:0007669"/>
    <property type="project" value="UniProtKB-KW"/>
</dbReference>